<dbReference type="WBParaSite" id="scaffold4316_cov157.g7966">
    <property type="protein sequence ID" value="scaffold4316_cov157.g7966"/>
    <property type="gene ID" value="scaffold4316_cov157.g7966"/>
</dbReference>
<reference evidence="3" key="1">
    <citation type="submission" date="2022-11" db="UniProtKB">
        <authorList>
            <consortium name="WormBaseParasite"/>
        </authorList>
    </citation>
    <scope>IDENTIFICATION</scope>
</reference>
<evidence type="ECO:0000256" key="1">
    <source>
        <dbReference type="SAM" id="MobiDB-lite"/>
    </source>
</evidence>
<evidence type="ECO:0000313" key="3">
    <source>
        <dbReference type="WBParaSite" id="scaffold4316_cov157.g7966"/>
    </source>
</evidence>
<evidence type="ECO:0000313" key="2">
    <source>
        <dbReference type="Proteomes" id="UP000887561"/>
    </source>
</evidence>
<protein>
    <submittedName>
        <fullName evidence="3">Uncharacterized protein</fullName>
    </submittedName>
</protein>
<sequence length="142" mass="16102">KQVVSSVLTTPGMGQHLWNDSQSDQSRFTPIGQQPTNTNKPTPLLHYFNTPRVEENNNNWKKQTASFISSSASKIQALSDLKPERESWRQHFSSNEFDESNLVGGKNRFGSPTSALQQYSNTYLHAKRPRLSPEAPPVERLF</sequence>
<proteinExistence type="predicted"/>
<keyword evidence="2" id="KW-1185">Reference proteome</keyword>
<feature type="compositionally biased region" description="Polar residues" evidence="1">
    <location>
        <begin position="18"/>
        <end position="41"/>
    </location>
</feature>
<name>A0A915MKP5_MELJA</name>
<organism evidence="2 3">
    <name type="scientific">Meloidogyne javanica</name>
    <name type="common">Root-knot nematode worm</name>
    <dbReference type="NCBI Taxonomy" id="6303"/>
    <lineage>
        <taxon>Eukaryota</taxon>
        <taxon>Metazoa</taxon>
        <taxon>Ecdysozoa</taxon>
        <taxon>Nematoda</taxon>
        <taxon>Chromadorea</taxon>
        <taxon>Rhabditida</taxon>
        <taxon>Tylenchina</taxon>
        <taxon>Tylenchomorpha</taxon>
        <taxon>Tylenchoidea</taxon>
        <taxon>Meloidogynidae</taxon>
        <taxon>Meloidogyninae</taxon>
        <taxon>Meloidogyne</taxon>
        <taxon>Meloidogyne incognita group</taxon>
    </lineage>
</organism>
<dbReference type="AlphaFoldDB" id="A0A915MKP5"/>
<accession>A0A915MKP5</accession>
<feature type="region of interest" description="Disordered" evidence="1">
    <location>
        <begin position="1"/>
        <end position="43"/>
    </location>
</feature>
<dbReference type="Proteomes" id="UP000887561">
    <property type="component" value="Unplaced"/>
</dbReference>